<sequence length="406" mass="42947">MTGARGDSVLDQEGAVGVSDRNGESRSSAVSCGALLQEIREADGITRQDLLQATGMSRSTLYQRLDLLERAGLIHEAGQETSTGGRPPKILRFDDRGRVALTFDVGHTRAAVSLCRLDGTTLSGRTISLQPGWQPAALLEQLSTVAEALLDATSGERLVGIGLGIPAPVQSPGDVRWPTRAMPDAGYPLVDELVRRFNVPVCVENDARAFALGEFAASQSQAELFLGIKYASGLGAGLVSHGAMVRGSVGAAGDLGHIRITDDGPECTCQSRGCLAAYASGRALLRDLGPRVGSLTEAVQLLDAGDPEVTDWIDTATALLGRALAGLVQALNPREVVFGGYLGRHPYISDRLTETITELTLERVHDHTTMYAGRLGAAAGTLGLVWLVNQTLFSVQRVDQLVADVR</sequence>
<dbReference type="PANTHER" id="PTHR18964">
    <property type="entry name" value="ROK (REPRESSOR, ORF, KINASE) FAMILY"/>
    <property type="match status" value="1"/>
</dbReference>
<dbReference type="InterPro" id="IPR011991">
    <property type="entry name" value="ArsR-like_HTH"/>
</dbReference>
<evidence type="ECO:0000313" key="3">
    <source>
        <dbReference type="EMBL" id="OYO24281.1"/>
    </source>
</evidence>
<reference evidence="3 4" key="1">
    <citation type="submission" date="2017-07" db="EMBL/GenBank/DDBJ databases">
        <title>Draft whole genome sequences of clinical Proprionibacteriaceae strains.</title>
        <authorList>
            <person name="Bernier A.-M."/>
            <person name="Bernard K."/>
            <person name="Domingo M.-C."/>
        </authorList>
    </citation>
    <scope>NUCLEOTIDE SEQUENCE [LARGE SCALE GENOMIC DNA]</scope>
    <source>
        <strain evidence="3 4">NML 130396</strain>
    </source>
</reference>
<name>A0A255H9G7_9ACTN</name>
<comment type="caution">
    <text evidence="3">The sequence shown here is derived from an EMBL/GenBank/DDBJ whole genome shotgun (WGS) entry which is preliminary data.</text>
</comment>
<dbReference type="AlphaFoldDB" id="A0A255H9G7"/>
<dbReference type="CDD" id="cd00090">
    <property type="entry name" value="HTH_ARSR"/>
    <property type="match status" value="1"/>
</dbReference>
<protein>
    <recommendedName>
        <fullName evidence="5">NBD/HSP70 family sugar kinase</fullName>
    </recommendedName>
</protein>
<dbReference type="Pfam" id="PF13412">
    <property type="entry name" value="HTH_24"/>
    <property type="match status" value="1"/>
</dbReference>
<evidence type="ECO:0008006" key="5">
    <source>
        <dbReference type="Google" id="ProtNLM"/>
    </source>
</evidence>
<accession>A0A255H9G7</accession>
<dbReference type="Gene3D" id="1.10.10.10">
    <property type="entry name" value="Winged helix-like DNA-binding domain superfamily/Winged helix DNA-binding domain"/>
    <property type="match status" value="1"/>
</dbReference>
<dbReference type="InterPro" id="IPR000600">
    <property type="entry name" value="ROK"/>
</dbReference>
<feature type="region of interest" description="Disordered" evidence="2">
    <location>
        <begin position="1"/>
        <end position="26"/>
    </location>
</feature>
<dbReference type="Gene3D" id="3.30.420.40">
    <property type="match status" value="2"/>
</dbReference>
<dbReference type="SUPFAM" id="SSF46785">
    <property type="entry name" value="Winged helix' DNA-binding domain"/>
    <property type="match status" value="1"/>
</dbReference>
<organism evidence="3 4">
    <name type="scientific">Enemella dayhoffiae</name>
    <dbReference type="NCBI Taxonomy" id="2016507"/>
    <lineage>
        <taxon>Bacteria</taxon>
        <taxon>Bacillati</taxon>
        <taxon>Actinomycetota</taxon>
        <taxon>Actinomycetes</taxon>
        <taxon>Propionibacteriales</taxon>
        <taxon>Propionibacteriaceae</taxon>
        <taxon>Enemella</taxon>
    </lineage>
</organism>
<evidence type="ECO:0000256" key="1">
    <source>
        <dbReference type="ARBA" id="ARBA00006479"/>
    </source>
</evidence>
<dbReference type="InterPro" id="IPR036388">
    <property type="entry name" value="WH-like_DNA-bd_sf"/>
</dbReference>
<dbReference type="EMBL" id="NMVQ01000004">
    <property type="protein sequence ID" value="OYO24281.1"/>
    <property type="molecule type" value="Genomic_DNA"/>
</dbReference>
<dbReference type="InterPro" id="IPR036390">
    <property type="entry name" value="WH_DNA-bd_sf"/>
</dbReference>
<proteinExistence type="inferred from homology"/>
<dbReference type="Pfam" id="PF00480">
    <property type="entry name" value="ROK"/>
    <property type="match status" value="1"/>
</dbReference>
<evidence type="ECO:0000256" key="2">
    <source>
        <dbReference type="SAM" id="MobiDB-lite"/>
    </source>
</evidence>
<comment type="similarity">
    <text evidence="1">Belongs to the ROK (NagC/XylR) family.</text>
</comment>
<gene>
    <name evidence="3" type="ORF">CGZ93_04040</name>
</gene>
<keyword evidence="4" id="KW-1185">Reference proteome</keyword>
<dbReference type="InterPro" id="IPR043129">
    <property type="entry name" value="ATPase_NBD"/>
</dbReference>
<dbReference type="Proteomes" id="UP000216311">
    <property type="component" value="Unassembled WGS sequence"/>
</dbReference>
<dbReference type="PANTHER" id="PTHR18964:SF173">
    <property type="entry name" value="GLUCOKINASE"/>
    <property type="match status" value="1"/>
</dbReference>
<dbReference type="OrthoDB" id="3225083at2"/>
<evidence type="ECO:0000313" key="4">
    <source>
        <dbReference type="Proteomes" id="UP000216311"/>
    </source>
</evidence>
<dbReference type="SUPFAM" id="SSF53067">
    <property type="entry name" value="Actin-like ATPase domain"/>
    <property type="match status" value="1"/>
</dbReference>